<accession>A0ABQ9YBR5</accession>
<proteinExistence type="predicted"/>
<evidence type="ECO:0000256" key="1">
    <source>
        <dbReference type="SAM" id="MobiDB-lite"/>
    </source>
</evidence>
<feature type="region of interest" description="Disordered" evidence="1">
    <location>
        <begin position="33"/>
        <end position="68"/>
    </location>
</feature>
<sequence>MHSARDPHSDQTALKSSTSDLICATQTIHPPKLPSSLLPIHETPSSLHPPSPRPEHIRRNDPIQPGLGREGIDFDSSHLIKDSILISIYILSILHATFAEIANAGSIVLVAPDNSASSDTFGCGTTVMPCKTIAFGFTQIQTTSRANSRIEIGGSSTCREASNTLVDKPVDFLGQSRNGTIGGDEDVSELKSVLTLTCTSTFSSLTLLRTQRCSFASLTGQANVIFTTCTFGFVSDGSEEKAIHPSLLMMEEGLLTITDSSLQSSTDSQSITLLNMTGGHASISKLSTANSGTIVSENASLLIVSGGSLNITDQVFSNIKRVNSYPSVLDFQTKTIQLYMNNVSITNCLSEKSPHSINIESNNSFKEGQVIVKNTKFANQMKIGSYSMFVMGYHFADFITPSTFAGTIPSYDQLTTATTTDILGKDSYFNSNYYSAAQVLYPHKQGPMYVDHVIGLDNKYCGQKNTPCDSFNFVFPRLVNGSASIVLLTSSAVVNDHKTVHNLMTIKGGTGDVSPRLEFDFTARLTVKPGMTLDGSHFTVYVSGYSSRNGFVVQGQLVLTTVHFRLMDKTNVGAVNVAGGMVTLHNVTNTPSSESVCTELLNVSRGSVFVNNGILGGSAENKMRTRGGTLVFVQSGILGIENTTFQHIAKEYDGDGGVVVSLGGTIGLKNVVFKDCTAPTRAHCVLVSRSSFSADTVQMLNVSFSYGTTKKLNESVVLFGANVRATVNAKSFAGTLKPMRDTPEADQMVLVGQESTGSTVFPLALYVTGSNEEAEDEGEFVLLPSNENK</sequence>
<name>A0ABQ9YBR5_9EUKA</name>
<evidence type="ECO:0000313" key="3">
    <source>
        <dbReference type="Proteomes" id="UP001281761"/>
    </source>
</evidence>
<keyword evidence="3" id="KW-1185">Reference proteome</keyword>
<organism evidence="2 3">
    <name type="scientific">Blattamonas nauphoetae</name>
    <dbReference type="NCBI Taxonomy" id="2049346"/>
    <lineage>
        <taxon>Eukaryota</taxon>
        <taxon>Metamonada</taxon>
        <taxon>Preaxostyla</taxon>
        <taxon>Oxymonadida</taxon>
        <taxon>Blattamonas</taxon>
    </lineage>
</organism>
<gene>
    <name evidence="2" type="ORF">BLNAU_3970</name>
</gene>
<protein>
    <submittedName>
        <fullName evidence="2">Uncharacterized protein</fullName>
    </submittedName>
</protein>
<reference evidence="2 3" key="1">
    <citation type="journal article" date="2022" name="bioRxiv">
        <title>Genomics of Preaxostyla Flagellates Illuminates Evolutionary Transitions and the Path Towards Mitochondrial Loss.</title>
        <authorList>
            <person name="Novak L.V.F."/>
            <person name="Treitli S.C."/>
            <person name="Pyrih J."/>
            <person name="Halakuc P."/>
            <person name="Pipaliya S.V."/>
            <person name="Vacek V."/>
            <person name="Brzon O."/>
            <person name="Soukal P."/>
            <person name="Eme L."/>
            <person name="Dacks J.B."/>
            <person name="Karnkowska A."/>
            <person name="Elias M."/>
            <person name="Hampl V."/>
        </authorList>
    </citation>
    <scope>NUCLEOTIDE SEQUENCE [LARGE SCALE GENOMIC DNA]</scope>
    <source>
        <strain evidence="2">NAU3</strain>
        <tissue evidence="2">Gut</tissue>
    </source>
</reference>
<comment type="caution">
    <text evidence="2">The sequence shown here is derived from an EMBL/GenBank/DDBJ whole genome shotgun (WGS) entry which is preliminary data.</text>
</comment>
<evidence type="ECO:0000313" key="2">
    <source>
        <dbReference type="EMBL" id="KAK2961202.1"/>
    </source>
</evidence>
<dbReference type="Proteomes" id="UP001281761">
    <property type="component" value="Unassembled WGS sequence"/>
</dbReference>
<dbReference type="EMBL" id="JARBJD010000018">
    <property type="protein sequence ID" value="KAK2961202.1"/>
    <property type="molecule type" value="Genomic_DNA"/>
</dbReference>